<accession>A0A0D5ZJL8</accession>
<reference evidence="1 2" key="1">
    <citation type="journal article" date="2015" name="Genome Announc.">
        <title>Complete Genome Sequence of Mycoplasma meleagridis, a Possible Emerging Pathogen in Chickens.</title>
        <authorList>
            <person name="Abolnik C."/>
        </authorList>
    </citation>
    <scope>NUCLEOTIDE SEQUENCE [LARGE SCALE GENOMIC DNA]</scope>
    <source>
        <strain evidence="1 2">B2096 8B</strain>
    </source>
</reference>
<organism evidence="2">
    <name type="scientific">Mycoplasmopsis gallinacea</name>
    <dbReference type="NCBI Taxonomy" id="29556"/>
    <lineage>
        <taxon>Bacteria</taxon>
        <taxon>Bacillati</taxon>
        <taxon>Mycoplasmatota</taxon>
        <taxon>Mycoplasmoidales</taxon>
        <taxon>Metamycoplasmataceae</taxon>
        <taxon>Mycoplasmopsis</taxon>
    </lineage>
</organism>
<dbReference type="EMBL" id="CP011021">
    <property type="protein sequence ID" value="AKA49865.1"/>
    <property type="molecule type" value="Genomic_DNA"/>
</dbReference>
<dbReference type="Proteomes" id="UP000032722">
    <property type="component" value="Chromosome"/>
</dbReference>
<gene>
    <name evidence="1" type="ORF">VO56_01100</name>
</gene>
<evidence type="ECO:0008006" key="3">
    <source>
        <dbReference type="Google" id="ProtNLM"/>
    </source>
</evidence>
<name>A0A0D5ZJL8_9BACT</name>
<dbReference type="AlphaFoldDB" id="A0A0D5ZJL8"/>
<sequence>MSIFKRKTKTLAPEVQAYHDMIFKNYHNAKADKFISNEAFINQVLIIANINKKDELWKKYYHQGYEQFKNKNEIRFKNFVLTYERDLRFDLNNLVPTIKNATNPKVITFNFANSDLEAEVALLECFNKVLVSFLEQGYNVEIFPDVILTFDKNLDKLTVLFSENFVTDAHQEN</sequence>
<dbReference type="PATRIC" id="fig|29556.3.peg.222"/>
<proteinExistence type="predicted"/>
<dbReference type="HOGENOM" id="CLU_1545941_0_0_14"/>
<dbReference type="Pfam" id="PF10896">
    <property type="entry name" value="DUF2714"/>
    <property type="match status" value="1"/>
</dbReference>
<protein>
    <recommendedName>
        <fullName evidence="3">DUF2714 domain-containing protein</fullName>
    </recommendedName>
</protein>
<evidence type="ECO:0000313" key="2">
    <source>
        <dbReference type="Proteomes" id="UP000032722"/>
    </source>
</evidence>
<dbReference type="InterPro" id="IPR021222">
    <property type="entry name" value="DUF2714"/>
</dbReference>
<evidence type="ECO:0000313" key="1">
    <source>
        <dbReference type="EMBL" id="AKA49865.1"/>
    </source>
</evidence>
<dbReference type="KEGG" id="mgb:VO56_01100"/>